<accession>A0A9P6C7I9</accession>
<sequence>MKDLNYLLQTDRSGQKLVTIMHLNTRTSFSIRRHWLASIGYCKPKYEAAPSRHLSLASFPSSRTTKIREDIQSTIIKEVFHNHDVPERSGNGVDELGLLVFGSEVFWKDL</sequence>
<dbReference type="EMBL" id="MU150972">
    <property type="protein sequence ID" value="KAF9455181.1"/>
    <property type="molecule type" value="Genomic_DNA"/>
</dbReference>
<dbReference type="Proteomes" id="UP000807353">
    <property type="component" value="Unassembled WGS sequence"/>
</dbReference>
<name>A0A9P6C7I9_9AGAR</name>
<comment type="caution">
    <text evidence="1">The sequence shown here is derived from an EMBL/GenBank/DDBJ whole genome shotgun (WGS) entry which is preliminary data.</text>
</comment>
<gene>
    <name evidence="2" type="ORF">BDZ94DRAFT_1272100</name>
    <name evidence="1" type="ORF">BDZ94DRAFT_1278691</name>
</gene>
<organism evidence="1 3">
    <name type="scientific">Collybia nuda</name>
    <dbReference type="NCBI Taxonomy" id="64659"/>
    <lineage>
        <taxon>Eukaryota</taxon>
        <taxon>Fungi</taxon>
        <taxon>Dikarya</taxon>
        <taxon>Basidiomycota</taxon>
        <taxon>Agaricomycotina</taxon>
        <taxon>Agaricomycetes</taxon>
        <taxon>Agaricomycetidae</taxon>
        <taxon>Agaricales</taxon>
        <taxon>Tricholomatineae</taxon>
        <taxon>Clitocybaceae</taxon>
        <taxon>Collybia</taxon>
    </lineage>
</organism>
<evidence type="ECO:0000313" key="2">
    <source>
        <dbReference type="EMBL" id="KAF9457851.1"/>
    </source>
</evidence>
<proteinExistence type="predicted"/>
<evidence type="ECO:0000313" key="1">
    <source>
        <dbReference type="EMBL" id="KAF9455181.1"/>
    </source>
</evidence>
<keyword evidence="3" id="KW-1185">Reference proteome</keyword>
<dbReference type="AlphaFoldDB" id="A0A9P6C7I9"/>
<dbReference type="EMBL" id="MU150356">
    <property type="protein sequence ID" value="KAF9457851.1"/>
    <property type="molecule type" value="Genomic_DNA"/>
</dbReference>
<evidence type="ECO:0000313" key="3">
    <source>
        <dbReference type="Proteomes" id="UP000807353"/>
    </source>
</evidence>
<reference evidence="1" key="1">
    <citation type="submission" date="2020-11" db="EMBL/GenBank/DDBJ databases">
        <authorList>
            <consortium name="DOE Joint Genome Institute"/>
            <person name="Ahrendt S."/>
            <person name="Riley R."/>
            <person name="Andreopoulos W."/>
            <person name="Labutti K."/>
            <person name="Pangilinan J."/>
            <person name="Ruiz-Duenas F.J."/>
            <person name="Barrasa J.M."/>
            <person name="Sanchez-Garcia M."/>
            <person name="Camarero S."/>
            <person name="Miyauchi S."/>
            <person name="Serrano A."/>
            <person name="Linde D."/>
            <person name="Babiker R."/>
            <person name="Drula E."/>
            <person name="Ayuso-Fernandez I."/>
            <person name="Pacheco R."/>
            <person name="Padilla G."/>
            <person name="Ferreira P."/>
            <person name="Barriuso J."/>
            <person name="Kellner H."/>
            <person name="Castanera R."/>
            <person name="Alfaro M."/>
            <person name="Ramirez L."/>
            <person name="Pisabarro A.G."/>
            <person name="Kuo A."/>
            <person name="Tritt A."/>
            <person name="Lipzen A."/>
            <person name="He G."/>
            <person name="Yan M."/>
            <person name="Ng V."/>
            <person name="Cullen D."/>
            <person name="Martin F."/>
            <person name="Rosso M.-N."/>
            <person name="Henrissat B."/>
            <person name="Hibbett D."/>
            <person name="Martinez A.T."/>
            <person name="Grigoriev I.V."/>
        </authorList>
    </citation>
    <scope>NUCLEOTIDE SEQUENCE</scope>
    <source>
        <strain evidence="1">CBS 247.69</strain>
    </source>
</reference>
<protein>
    <submittedName>
        <fullName evidence="1">Uncharacterized protein</fullName>
    </submittedName>
</protein>